<feature type="region of interest" description="Disordered" evidence="1">
    <location>
        <begin position="108"/>
        <end position="131"/>
    </location>
</feature>
<evidence type="ECO:0000313" key="3">
    <source>
        <dbReference type="Proteomes" id="UP000606776"/>
    </source>
</evidence>
<name>A0ABR9V7R3_9CYAN</name>
<reference evidence="2 3" key="1">
    <citation type="submission" date="2020-10" db="EMBL/GenBank/DDBJ databases">
        <authorList>
            <person name="Castelo-Branco R."/>
            <person name="Eusebio N."/>
            <person name="Adriana R."/>
            <person name="Vieira A."/>
            <person name="Brugerolle De Fraissinette N."/>
            <person name="Rezende De Castro R."/>
            <person name="Schneider M.P."/>
            <person name="Vasconcelos V."/>
            <person name="Leao P.N."/>
        </authorList>
    </citation>
    <scope>NUCLEOTIDE SEQUENCE [LARGE SCALE GENOMIC DNA]</scope>
    <source>
        <strain evidence="2 3">LEGE 00250</strain>
    </source>
</reference>
<keyword evidence="3" id="KW-1185">Reference proteome</keyword>
<dbReference type="EMBL" id="JADEWB010000001">
    <property type="protein sequence ID" value="MBE9234535.1"/>
    <property type="molecule type" value="Genomic_DNA"/>
</dbReference>
<comment type="caution">
    <text evidence="2">The sequence shown here is derived from an EMBL/GenBank/DDBJ whole genome shotgun (WGS) entry which is preliminary data.</text>
</comment>
<accession>A0ABR9V7R3</accession>
<dbReference type="RefSeq" id="WP_096572191.1">
    <property type="nucleotide sequence ID" value="NZ_JADEWB010000001.1"/>
</dbReference>
<evidence type="ECO:0000256" key="1">
    <source>
        <dbReference type="SAM" id="MobiDB-lite"/>
    </source>
</evidence>
<protein>
    <submittedName>
        <fullName evidence="2">Uncharacterized protein</fullName>
    </submittedName>
</protein>
<evidence type="ECO:0000313" key="2">
    <source>
        <dbReference type="EMBL" id="MBE9234535.1"/>
    </source>
</evidence>
<sequence length="268" mass="30568">MAKKKDENLSNKKVQIFKKLEDRDENDLIDKTIAEIKNSSVKDNVFPVEAISENIKKLAVQEYNISVEAVTQLIKLTSSLFKTLLLSAGYEEKKIRAIITKFRDAGRRSAPWKPTSSRVPGRPQDGKDGNRINRWELPLEHKFYASQVDATLVEVKYFLQALSMNGSPSLQDNSIQDSFIWLLEHSVKPGIYLDPIQLIPIEFSQLIDTPRTIQSGHLIPLDRGGKHTPQNTFLMLERSNQIQGNQTLDELLELMTRVVKGYHEKGRI</sequence>
<organism evidence="2 3">
    <name type="scientific">Sphaerospermopsis aphanizomenoides LEGE 00250</name>
    <dbReference type="NCBI Taxonomy" id="2777972"/>
    <lineage>
        <taxon>Bacteria</taxon>
        <taxon>Bacillati</taxon>
        <taxon>Cyanobacteriota</taxon>
        <taxon>Cyanophyceae</taxon>
        <taxon>Nostocales</taxon>
        <taxon>Aphanizomenonaceae</taxon>
        <taxon>Sphaerospermopsis</taxon>
        <taxon>Sphaerospermopsis aphanizomenoides</taxon>
    </lineage>
</organism>
<proteinExistence type="predicted"/>
<dbReference type="Proteomes" id="UP000606776">
    <property type="component" value="Unassembled WGS sequence"/>
</dbReference>
<gene>
    <name evidence="2" type="ORF">IQ227_00420</name>
</gene>